<dbReference type="EnsemblPlants" id="AVESA.00010b.r2.5DG0975450.1">
    <property type="protein sequence ID" value="AVESA.00010b.r2.5DG0975450.1.CDS"/>
    <property type="gene ID" value="AVESA.00010b.r2.5DG0975450"/>
</dbReference>
<evidence type="ECO:0000313" key="2">
    <source>
        <dbReference type="Proteomes" id="UP001732700"/>
    </source>
</evidence>
<organism evidence="1 2">
    <name type="scientific">Avena sativa</name>
    <name type="common">Oat</name>
    <dbReference type="NCBI Taxonomy" id="4498"/>
    <lineage>
        <taxon>Eukaryota</taxon>
        <taxon>Viridiplantae</taxon>
        <taxon>Streptophyta</taxon>
        <taxon>Embryophyta</taxon>
        <taxon>Tracheophyta</taxon>
        <taxon>Spermatophyta</taxon>
        <taxon>Magnoliopsida</taxon>
        <taxon>Liliopsida</taxon>
        <taxon>Poales</taxon>
        <taxon>Poaceae</taxon>
        <taxon>BOP clade</taxon>
        <taxon>Pooideae</taxon>
        <taxon>Poodae</taxon>
        <taxon>Poeae</taxon>
        <taxon>Poeae Chloroplast Group 1 (Aveneae type)</taxon>
        <taxon>Aveninae</taxon>
        <taxon>Avena</taxon>
    </lineage>
</organism>
<name>A0ACD5YH96_AVESA</name>
<dbReference type="Proteomes" id="UP001732700">
    <property type="component" value="Chromosome 5D"/>
</dbReference>
<proteinExistence type="predicted"/>
<evidence type="ECO:0000313" key="1">
    <source>
        <dbReference type="EnsemblPlants" id="AVESA.00010b.r2.5DG0975450.1.CDS"/>
    </source>
</evidence>
<sequence>MEKMSSSVQSWVEQHKLATVGALSATAMGASVGAVRRHGKAKVLTVAAALGGAALAQRYYTAKRREEEASSLELDFYSQLPARTARRTSAGPTSAGSGAQITAGRAVPWIGRRR</sequence>
<reference evidence="1" key="2">
    <citation type="submission" date="2025-09" db="UniProtKB">
        <authorList>
            <consortium name="EnsemblPlants"/>
        </authorList>
    </citation>
    <scope>IDENTIFICATION</scope>
</reference>
<keyword evidence="2" id="KW-1185">Reference proteome</keyword>
<accession>A0ACD5YH96</accession>
<protein>
    <submittedName>
        <fullName evidence="1">Uncharacterized protein</fullName>
    </submittedName>
</protein>
<reference evidence="1" key="1">
    <citation type="submission" date="2021-05" db="EMBL/GenBank/DDBJ databases">
        <authorList>
            <person name="Scholz U."/>
            <person name="Mascher M."/>
            <person name="Fiebig A."/>
        </authorList>
    </citation>
    <scope>NUCLEOTIDE SEQUENCE [LARGE SCALE GENOMIC DNA]</scope>
</reference>